<proteinExistence type="predicted"/>
<gene>
    <name evidence="1" type="ORF">FXV77_03010</name>
</gene>
<protein>
    <submittedName>
        <fullName evidence="1">Uncharacterized protein</fullName>
    </submittedName>
</protein>
<evidence type="ECO:0000313" key="1">
    <source>
        <dbReference type="EMBL" id="TYR38265.1"/>
    </source>
</evidence>
<organism evidence="1 2">
    <name type="scientific">Sphingobacterium phlebotomi</name>
    <dbReference type="NCBI Taxonomy" id="2605433"/>
    <lineage>
        <taxon>Bacteria</taxon>
        <taxon>Pseudomonadati</taxon>
        <taxon>Bacteroidota</taxon>
        <taxon>Sphingobacteriia</taxon>
        <taxon>Sphingobacteriales</taxon>
        <taxon>Sphingobacteriaceae</taxon>
        <taxon>Sphingobacterium</taxon>
    </lineage>
</organism>
<sequence>MKEDNTYYDEMDGLNLPGSLRVNPFVVPESYFDQLSFSVLSQARLDRLSNAEKTGFSVPESYFSRLTDNIQLQIKMEQYKGTAHREWDVPKGYFDDLSDKILAQTRLEAVVKQDVFDVPMGYFENLSAHIQAKIFEDKLKEQVPADGFTIPEDYAGLLKDTIVAQTAGKERQKTIVRRLNFNKWIQYVAAACVAVVIGVASYNSVNNEAQGSFSESHLSSIPDDEIINYLSALNDSHDILYIMECIDHSHPHDSEGICTHVKENDIEDYLNYAL</sequence>
<dbReference type="RefSeq" id="WP_148917728.1">
    <property type="nucleotide sequence ID" value="NZ_VTAV01000001.1"/>
</dbReference>
<keyword evidence="2" id="KW-1185">Reference proteome</keyword>
<comment type="caution">
    <text evidence="1">The sequence shown here is derived from an EMBL/GenBank/DDBJ whole genome shotgun (WGS) entry which is preliminary data.</text>
</comment>
<dbReference type="EMBL" id="VTAV01000001">
    <property type="protein sequence ID" value="TYR38265.1"/>
    <property type="molecule type" value="Genomic_DNA"/>
</dbReference>
<accession>A0A5D4HF96</accession>
<name>A0A5D4HF96_9SPHI</name>
<reference evidence="1 2" key="1">
    <citation type="submission" date="2019-08" db="EMBL/GenBank/DDBJ databases">
        <title>Phlebobacter frassis gen. nov. sp. nov., a new member of family Sphingobacteriaceae isolated from sand fly rearing media.</title>
        <authorList>
            <person name="Kakumanu M.L."/>
            <person name="Marayati B.F."/>
            <person name="Wada-Katsumata A."/>
            <person name="Wasserberg G."/>
            <person name="Schal C."/>
            <person name="Apperson C.S."/>
            <person name="Ponnusamy L."/>
        </authorList>
    </citation>
    <scope>NUCLEOTIDE SEQUENCE [LARGE SCALE GENOMIC DNA]</scope>
    <source>
        <strain evidence="1 2">SSI9</strain>
    </source>
</reference>
<evidence type="ECO:0000313" key="2">
    <source>
        <dbReference type="Proteomes" id="UP000322362"/>
    </source>
</evidence>
<dbReference type="Proteomes" id="UP000322362">
    <property type="component" value="Unassembled WGS sequence"/>
</dbReference>
<dbReference type="AlphaFoldDB" id="A0A5D4HF96"/>